<evidence type="ECO:0000313" key="5">
    <source>
        <dbReference type="Proteomes" id="UP000198917"/>
    </source>
</evidence>
<name>A0A7Z7FSK6_9HYPH</name>
<dbReference type="InterPro" id="IPR049237">
    <property type="entry name" value="DUF2264_C"/>
</dbReference>
<feature type="region of interest" description="Disordered" evidence="1">
    <location>
        <begin position="1"/>
        <end position="21"/>
    </location>
</feature>
<evidence type="ECO:0000313" key="4">
    <source>
        <dbReference type="EMBL" id="SDK52647.1"/>
    </source>
</evidence>
<dbReference type="InterPro" id="IPR016624">
    <property type="entry name" value="UCP014753"/>
</dbReference>
<comment type="caution">
    <text evidence="4">The sequence shown here is derived from an EMBL/GenBank/DDBJ whole genome shotgun (WGS) entry which is preliminary data.</text>
</comment>
<sequence>MHDKMHDTGNRSDMARFNPLHGNPLKSRADVRRALDDSFAPLLPYFSPGGARVALSGTAAHFDRAAADLEGFARPLWGIAPLALSGDTFAHWPLLAKGIANGTDPAHPDYWGDVRQKDQRLVELAAIGFALRLAPQHLWEPLSDAQKENVSRYLLTARERNYADNNWKFFRVMVDMALDHLGIGFDRSLTETFQRELDDFYIADGWYRDGNYRRIDHYIAFAMHFYGLIYARLSKPDDAYAKRYRERARLFASDFASWFDEDGGALAFGRSMTYRFACGGFWASLAFADEEALPWGEIKGLYLSHLRWWAEKPIADRDGVLSIGYAYPQLTMSESYNSAGSPYWAFKAFLPLALPESHPFWQAQETLPKVSTNPHPLVHPGMVMMRAKGNVTALSSGQENLAMRGGPEKYAKFAYSSRYGFGVEVDERGFRTNGFDNMLAFSDDGLHYRVRETNRKVLMAGANLRATWKPFPDVTVETTLVAAENWHVRLHRITSARTLAVTEGGFAINRNDGERDVVSETGGKATADCGTDISAIVDLGSTISRHGVALKALPNTNLINAKTTVPQLRGEIPAGETMLACAVFAGVAGAESERALAAVPACPDLEALDRLFADTGVPVSAIAGEPQ</sequence>
<evidence type="ECO:0000256" key="1">
    <source>
        <dbReference type="SAM" id="MobiDB-lite"/>
    </source>
</evidence>
<evidence type="ECO:0000259" key="3">
    <source>
        <dbReference type="Pfam" id="PF20938"/>
    </source>
</evidence>
<dbReference type="PANTHER" id="PTHR35339">
    <property type="entry name" value="LINALOOL DEHYDRATASE_ISOMERASE DOMAIN-CONTAINING PROTEIN"/>
    <property type="match status" value="1"/>
</dbReference>
<dbReference type="Pfam" id="PF20938">
    <property type="entry name" value="DUF2264_C"/>
    <property type="match status" value="1"/>
</dbReference>
<dbReference type="Proteomes" id="UP000198917">
    <property type="component" value="Unassembled WGS sequence"/>
</dbReference>
<dbReference type="PANTHER" id="PTHR35339:SF4">
    <property type="entry name" value="LINALOOL DEHYDRATASE_ISOMERASE DOMAIN-CONTAINING PROTEIN"/>
    <property type="match status" value="1"/>
</dbReference>
<feature type="compositionally biased region" description="Basic and acidic residues" evidence="1">
    <location>
        <begin position="1"/>
        <end position="14"/>
    </location>
</feature>
<gene>
    <name evidence="4" type="ORF">SAMN05428983_5229</name>
</gene>
<dbReference type="EMBL" id="FNEW01000010">
    <property type="protein sequence ID" value="SDK52647.1"/>
    <property type="molecule type" value="Genomic_DNA"/>
</dbReference>
<dbReference type="PIRSF" id="PIRSF014753">
    <property type="entry name" value="UCP014753"/>
    <property type="match status" value="1"/>
</dbReference>
<reference evidence="4 5" key="1">
    <citation type="submission" date="2016-10" db="EMBL/GenBank/DDBJ databases">
        <authorList>
            <person name="Varghese N."/>
            <person name="Submissions S."/>
        </authorList>
    </citation>
    <scope>NUCLEOTIDE SEQUENCE [LARGE SCALE GENOMIC DNA]</scope>
    <source>
        <strain evidence="4 5">PDC82</strain>
    </source>
</reference>
<accession>A0A7Z7FSK6</accession>
<dbReference type="AlphaFoldDB" id="A0A7Z7FSK6"/>
<dbReference type="Pfam" id="PF10022">
    <property type="entry name" value="DUF2264"/>
    <property type="match status" value="1"/>
</dbReference>
<evidence type="ECO:0000259" key="2">
    <source>
        <dbReference type="Pfam" id="PF10022"/>
    </source>
</evidence>
<proteinExistence type="predicted"/>
<organism evidence="4 5">
    <name type="scientific">Agrobacterium fabrum</name>
    <dbReference type="NCBI Taxonomy" id="1176649"/>
    <lineage>
        <taxon>Bacteria</taxon>
        <taxon>Pseudomonadati</taxon>
        <taxon>Pseudomonadota</taxon>
        <taxon>Alphaproteobacteria</taxon>
        <taxon>Hyphomicrobiales</taxon>
        <taxon>Rhizobiaceae</taxon>
        <taxon>Rhizobium/Agrobacterium group</taxon>
        <taxon>Agrobacterium</taxon>
        <taxon>Agrobacterium tumefaciens complex</taxon>
    </lineage>
</organism>
<dbReference type="InterPro" id="IPR049349">
    <property type="entry name" value="DUF2264_N"/>
</dbReference>
<protein>
    <submittedName>
        <fullName evidence="4">Uncharacterized protein</fullName>
    </submittedName>
</protein>
<feature type="domain" description="DUF2264" evidence="2">
    <location>
        <begin position="27"/>
        <end position="366"/>
    </location>
</feature>
<feature type="domain" description="DUF2264" evidence="3">
    <location>
        <begin position="374"/>
        <end position="591"/>
    </location>
</feature>